<dbReference type="Proteomes" id="UP000320653">
    <property type="component" value="Unassembled WGS sequence"/>
</dbReference>
<comment type="cofactor">
    <cofactor evidence="9">
        <name>heme c</name>
        <dbReference type="ChEBI" id="CHEBI:61717"/>
    </cofactor>
    <text evidence="9">Binds 3 heme c groups covalently per subunit.</text>
</comment>
<sequence>MWVRFNELFMLDESTSMMPASSSRRSARRSLAAKLLSHCSQPLALGLLCLSALAAIPGTSAAQDASAASAELIAKGRYLATAADCAACHTAPHGGTPFAGGYGIESPLGTIFSTNITPSKQDGIGNYSEADFARAVREGVAKDGSHLYPAMPYTAYAKISDEDMHALYAYFMNEVRPVDHVPQKTELPFPFSIRTSMAAWNLLFLDNSRFKPDASKSAEWNRGAYLAEALEHCSTCHTPRNVFMAESGSEALSGGSIGSWYAPNITSDKTSGIGGWSDAELTQYLKTGHVAGKAQAAGPMAEAVENSLQHLNDDDIKAMVTYLRDVKPIASGETTPRYAIDNPSVAEATLRGLPGQGLDENGFHVFSGSCATCHQNDGGGNKHYPSLFHNTATGADRPDNLVATILFGVSRTVDNVPTFMPAFGPAASYTDKLSDKDIADVSNYVLSQFGNAAVKVTPADVARIREGGEKPFLAEVAPFIVPAGIVAALIVLLVIALLISRRRPKAAHA</sequence>
<evidence type="ECO:0000256" key="11">
    <source>
        <dbReference type="SAM" id="Phobius"/>
    </source>
</evidence>
<proteinExistence type="predicted"/>
<keyword evidence="2" id="KW-1003">Cell membrane</keyword>
<evidence type="ECO:0000256" key="7">
    <source>
        <dbReference type="ARBA" id="ARBA00023004"/>
    </source>
</evidence>
<evidence type="ECO:0000256" key="6">
    <source>
        <dbReference type="ARBA" id="ARBA00022737"/>
    </source>
</evidence>
<dbReference type="EMBL" id="VIWP01000003">
    <property type="protein sequence ID" value="TWF54987.1"/>
    <property type="molecule type" value="Genomic_DNA"/>
</dbReference>
<accession>A0A561QX87</accession>
<name>A0A561QX87_9HYPH</name>
<keyword evidence="14" id="KW-1185">Reference proteome</keyword>
<evidence type="ECO:0000256" key="5">
    <source>
        <dbReference type="ARBA" id="ARBA00022729"/>
    </source>
</evidence>
<keyword evidence="5" id="KW-0732">Signal</keyword>
<dbReference type="SUPFAM" id="SSF46626">
    <property type="entry name" value="Cytochrome c"/>
    <property type="match status" value="3"/>
</dbReference>
<comment type="caution">
    <text evidence="13">The sequence shown here is derived from an EMBL/GenBank/DDBJ whole genome shotgun (WGS) entry which is preliminary data.</text>
</comment>
<keyword evidence="8 11" id="KW-0472">Membrane</keyword>
<organism evidence="13 14">
    <name type="scientific">Neorhizobium alkalisoli</name>
    <dbReference type="NCBI Taxonomy" id="528178"/>
    <lineage>
        <taxon>Bacteria</taxon>
        <taxon>Pseudomonadati</taxon>
        <taxon>Pseudomonadota</taxon>
        <taxon>Alphaproteobacteria</taxon>
        <taxon>Hyphomicrobiales</taxon>
        <taxon>Rhizobiaceae</taxon>
        <taxon>Rhizobium/Agrobacterium group</taxon>
        <taxon>Neorhizobium</taxon>
    </lineage>
</organism>
<feature type="domain" description="Cytochrome c" evidence="12">
    <location>
        <begin position="71"/>
        <end position="175"/>
    </location>
</feature>
<keyword evidence="11" id="KW-1133">Transmembrane helix</keyword>
<evidence type="ECO:0000313" key="13">
    <source>
        <dbReference type="EMBL" id="TWF54987.1"/>
    </source>
</evidence>
<dbReference type="PANTHER" id="PTHR35008:SF8">
    <property type="entry name" value="ALCOHOL DEHYDROGENASE CYTOCHROME C SUBUNIT"/>
    <property type="match status" value="1"/>
</dbReference>
<feature type="binding site" description="axial binding residue" evidence="10">
    <location>
        <position position="237"/>
    </location>
    <ligand>
        <name>heme c</name>
        <dbReference type="ChEBI" id="CHEBI:61717"/>
        <label>2</label>
    </ligand>
    <ligandPart>
        <name>Fe</name>
        <dbReference type="ChEBI" id="CHEBI:18248"/>
    </ligandPart>
</feature>
<comment type="subcellular location">
    <subcellularLocation>
        <location evidence="1">Cell membrane</location>
    </subcellularLocation>
</comment>
<feature type="binding site" description="axial binding residue" evidence="10">
    <location>
        <position position="89"/>
    </location>
    <ligand>
        <name>heme c</name>
        <dbReference type="ChEBI" id="CHEBI:61717"/>
        <label>1</label>
    </ligand>
    <ligandPart>
        <name>Fe</name>
        <dbReference type="ChEBI" id="CHEBI:18248"/>
    </ligandPart>
</feature>
<feature type="binding site" description="covalent" evidence="9">
    <location>
        <position position="233"/>
    </location>
    <ligand>
        <name>heme c</name>
        <dbReference type="ChEBI" id="CHEBI:61717"/>
        <label>2</label>
    </ligand>
</feature>
<dbReference type="GO" id="GO:0009055">
    <property type="term" value="F:electron transfer activity"/>
    <property type="evidence" value="ECO:0007669"/>
    <property type="project" value="InterPro"/>
</dbReference>
<dbReference type="InterPro" id="IPR014353">
    <property type="entry name" value="Membr-bd_ADH_cyt_c"/>
</dbReference>
<evidence type="ECO:0000256" key="9">
    <source>
        <dbReference type="PIRSR" id="PIRSR000018-50"/>
    </source>
</evidence>
<feature type="domain" description="Cytochrome c" evidence="12">
    <location>
        <begin position="357"/>
        <end position="449"/>
    </location>
</feature>
<dbReference type="Pfam" id="PF00034">
    <property type="entry name" value="Cytochrom_C"/>
    <property type="match status" value="2"/>
</dbReference>
<reference evidence="13 14" key="1">
    <citation type="submission" date="2019-06" db="EMBL/GenBank/DDBJ databases">
        <title>Sorghum-associated microbial communities from plants grown in Nebraska, USA.</title>
        <authorList>
            <person name="Schachtman D."/>
        </authorList>
    </citation>
    <scope>NUCLEOTIDE SEQUENCE [LARGE SCALE GENOMIC DNA]</scope>
    <source>
        <strain evidence="13 14">1225</strain>
    </source>
</reference>
<dbReference type="PROSITE" id="PS51007">
    <property type="entry name" value="CYTC"/>
    <property type="match status" value="3"/>
</dbReference>
<dbReference type="InterPro" id="IPR009056">
    <property type="entry name" value="Cyt_c-like_dom"/>
</dbReference>
<keyword evidence="4 10" id="KW-0479">Metal-binding</keyword>
<feature type="domain" description="Cytochrome c" evidence="12">
    <location>
        <begin position="218"/>
        <end position="327"/>
    </location>
</feature>
<feature type="binding site" description="covalent" evidence="9">
    <location>
        <position position="370"/>
    </location>
    <ligand>
        <name>heme c</name>
        <dbReference type="ChEBI" id="CHEBI:61717"/>
        <label>3</label>
    </ligand>
</feature>
<dbReference type="PANTHER" id="PTHR35008">
    <property type="entry name" value="BLL4482 PROTEIN-RELATED"/>
    <property type="match status" value="1"/>
</dbReference>
<dbReference type="GO" id="GO:0005506">
    <property type="term" value="F:iron ion binding"/>
    <property type="evidence" value="ECO:0007669"/>
    <property type="project" value="InterPro"/>
</dbReference>
<evidence type="ECO:0000259" key="12">
    <source>
        <dbReference type="PROSITE" id="PS51007"/>
    </source>
</evidence>
<dbReference type="InterPro" id="IPR036909">
    <property type="entry name" value="Cyt_c-like_dom_sf"/>
</dbReference>
<evidence type="ECO:0000256" key="4">
    <source>
        <dbReference type="ARBA" id="ARBA00022723"/>
    </source>
</evidence>
<protein>
    <submittedName>
        <fullName evidence="13">Mono/diheme cytochrome c family protein</fullName>
    </submittedName>
</protein>
<evidence type="ECO:0000256" key="1">
    <source>
        <dbReference type="ARBA" id="ARBA00004236"/>
    </source>
</evidence>
<evidence type="ECO:0000256" key="10">
    <source>
        <dbReference type="PIRSR" id="PIRSR000018-51"/>
    </source>
</evidence>
<evidence type="ECO:0000256" key="2">
    <source>
        <dbReference type="ARBA" id="ARBA00022475"/>
    </source>
</evidence>
<dbReference type="GO" id="GO:0005886">
    <property type="term" value="C:plasma membrane"/>
    <property type="evidence" value="ECO:0007669"/>
    <property type="project" value="UniProtKB-SubCell"/>
</dbReference>
<dbReference type="InterPro" id="IPR051459">
    <property type="entry name" value="Cytochrome_c-type_DH"/>
</dbReference>
<evidence type="ECO:0000256" key="3">
    <source>
        <dbReference type="ARBA" id="ARBA00022617"/>
    </source>
</evidence>
<keyword evidence="3 9" id="KW-0349">Heme</keyword>
<feature type="binding site" description="axial binding residue" evidence="10">
    <location>
        <position position="374"/>
    </location>
    <ligand>
        <name>heme c</name>
        <dbReference type="ChEBI" id="CHEBI:61717"/>
        <label>3</label>
    </ligand>
    <ligandPart>
        <name>Fe</name>
        <dbReference type="ChEBI" id="CHEBI:18248"/>
    </ligandPart>
</feature>
<gene>
    <name evidence="13" type="ORF">FHW37_103860</name>
</gene>
<feature type="transmembrane region" description="Helical" evidence="11">
    <location>
        <begin position="479"/>
        <end position="499"/>
    </location>
</feature>
<feature type="binding site" description="covalent" evidence="9">
    <location>
        <position position="236"/>
    </location>
    <ligand>
        <name>heme c</name>
        <dbReference type="ChEBI" id="CHEBI:61717"/>
        <label>2</label>
    </ligand>
</feature>
<dbReference type="GO" id="GO:0020037">
    <property type="term" value="F:heme binding"/>
    <property type="evidence" value="ECO:0007669"/>
    <property type="project" value="InterPro"/>
</dbReference>
<evidence type="ECO:0000256" key="8">
    <source>
        <dbReference type="ARBA" id="ARBA00023136"/>
    </source>
</evidence>
<keyword evidence="6" id="KW-0677">Repeat</keyword>
<evidence type="ECO:0000313" key="14">
    <source>
        <dbReference type="Proteomes" id="UP000320653"/>
    </source>
</evidence>
<dbReference type="AlphaFoldDB" id="A0A561QX87"/>
<keyword evidence="11" id="KW-0812">Transmembrane</keyword>
<feature type="binding site" description="covalent" evidence="9">
    <location>
        <position position="85"/>
    </location>
    <ligand>
        <name>heme c</name>
        <dbReference type="ChEBI" id="CHEBI:61717"/>
        <label>1</label>
    </ligand>
</feature>
<dbReference type="GO" id="GO:0016614">
    <property type="term" value="F:oxidoreductase activity, acting on CH-OH group of donors"/>
    <property type="evidence" value="ECO:0007669"/>
    <property type="project" value="InterPro"/>
</dbReference>
<keyword evidence="7 10" id="KW-0408">Iron</keyword>
<dbReference type="PIRSF" id="PIRSF000018">
    <property type="entry name" value="Mb_ADH_cyt_c"/>
    <property type="match status" value="1"/>
</dbReference>
<feature type="binding site" description="covalent" evidence="9">
    <location>
        <position position="373"/>
    </location>
    <ligand>
        <name>heme c</name>
        <dbReference type="ChEBI" id="CHEBI:61717"/>
        <label>3</label>
    </ligand>
</feature>
<feature type="binding site" description="covalent" evidence="9">
    <location>
        <position position="88"/>
    </location>
    <ligand>
        <name>heme c</name>
        <dbReference type="ChEBI" id="CHEBI:61717"/>
        <label>1</label>
    </ligand>
</feature>
<dbReference type="Gene3D" id="1.10.760.10">
    <property type="entry name" value="Cytochrome c-like domain"/>
    <property type="match status" value="3"/>
</dbReference>